<keyword evidence="3" id="KW-1185">Reference proteome</keyword>
<feature type="region of interest" description="Disordered" evidence="1">
    <location>
        <begin position="28"/>
        <end position="58"/>
    </location>
</feature>
<name>A0ABQ3JNR6_9DEIO</name>
<organism evidence="2 3">
    <name type="scientific">Deinococcus metalli</name>
    <dbReference type="NCBI Taxonomy" id="1141878"/>
    <lineage>
        <taxon>Bacteria</taxon>
        <taxon>Thermotogati</taxon>
        <taxon>Deinococcota</taxon>
        <taxon>Deinococci</taxon>
        <taxon>Deinococcales</taxon>
        <taxon>Deinococcaceae</taxon>
        <taxon>Deinococcus</taxon>
    </lineage>
</organism>
<reference evidence="3" key="1">
    <citation type="journal article" date="2019" name="Int. J. Syst. Evol. Microbiol.">
        <title>The Global Catalogue of Microorganisms (GCM) 10K type strain sequencing project: providing services to taxonomists for standard genome sequencing and annotation.</title>
        <authorList>
            <consortium name="The Broad Institute Genomics Platform"/>
            <consortium name="The Broad Institute Genome Sequencing Center for Infectious Disease"/>
            <person name="Wu L."/>
            <person name="Ma J."/>
        </authorList>
    </citation>
    <scope>NUCLEOTIDE SEQUENCE [LARGE SCALE GENOMIC DNA]</scope>
    <source>
        <strain evidence="3">CGMCC 1.18437</strain>
    </source>
</reference>
<dbReference type="Proteomes" id="UP000619376">
    <property type="component" value="Unassembled WGS sequence"/>
</dbReference>
<gene>
    <name evidence="2" type="ORF">GCM10017781_20460</name>
</gene>
<evidence type="ECO:0000256" key="1">
    <source>
        <dbReference type="SAM" id="MobiDB-lite"/>
    </source>
</evidence>
<sequence length="58" mass="5797">MPCEKLSKGNSPALDGMVTCDTTLPAHPAADRSLPVHGAGYGASGQGDWTAAGAREAT</sequence>
<proteinExistence type="predicted"/>
<comment type="caution">
    <text evidence="2">The sequence shown here is derived from an EMBL/GenBank/DDBJ whole genome shotgun (WGS) entry which is preliminary data.</text>
</comment>
<dbReference type="EMBL" id="BNAJ01000004">
    <property type="protein sequence ID" value="GHF43904.1"/>
    <property type="molecule type" value="Genomic_DNA"/>
</dbReference>
<evidence type="ECO:0000313" key="3">
    <source>
        <dbReference type="Proteomes" id="UP000619376"/>
    </source>
</evidence>
<evidence type="ECO:0000313" key="2">
    <source>
        <dbReference type="EMBL" id="GHF43904.1"/>
    </source>
</evidence>
<protein>
    <submittedName>
        <fullName evidence="2">Uncharacterized protein</fullName>
    </submittedName>
</protein>
<accession>A0ABQ3JNR6</accession>